<accession>A0A1L7RQ58</accession>
<gene>
    <name evidence="1" type="ORF">AAM4_1451</name>
</gene>
<sequence length="49" mass="5393">MCRPCHEALHRVIDASPAWQRLIAKGHRAAVTRTIIRQLKATMGGAGNE</sequence>
<dbReference type="RefSeq" id="WP_210580098.1">
    <property type="nucleotide sequence ID" value="NZ_LK995499.1"/>
</dbReference>
<organism evidence="1">
    <name type="scientific">Actinomyces succiniciruminis</name>
    <dbReference type="NCBI Taxonomy" id="1522002"/>
    <lineage>
        <taxon>Bacteria</taxon>
        <taxon>Bacillati</taxon>
        <taxon>Actinomycetota</taxon>
        <taxon>Actinomycetes</taxon>
        <taxon>Actinomycetales</taxon>
        <taxon>Actinomycetaceae</taxon>
        <taxon>Actinomyces</taxon>
    </lineage>
</organism>
<proteinExistence type="predicted"/>
<dbReference type="AlphaFoldDB" id="A0A1L7RQ58"/>
<evidence type="ECO:0000313" key="1">
    <source>
        <dbReference type="EMBL" id="CED91283.1"/>
    </source>
</evidence>
<dbReference type="EMBL" id="LK995499">
    <property type="protein sequence ID" value="CED91283.1"/>
    <property type="molecule type" value="Genomic_DNA"/>
</dbReference>
<reference evidence="1" key="1">
    <citation type="submission" date="2014-07" db="EMBL/GenBank/DDBJ databases">
        <authorList>
            <person name="Zhang J.E."/>
            <person name="Yang H."/>
            <person name="Guo J."/>
            <person name="Deng Z."/>
            <person name="Luo H."/>
            <person name="Luo M."/>
            <person name="Zhao B."/>
        </authorList>
    </citation>
    <scope>NUCLEOTIDE SEQUENCE</scope>
    <source>
        <strain evidence="1">AM4</strain>
    </source>
</reference>
<protein>
    <submittedName>
        <fullName evidence="1">Uncharacterized protein</fullName>
    </submittedName>
</protein>
<name>A0A1L7RQ58_9ACTO</name>